<evidence type="ECO:0000313" key="2">
    <source>
        <dbReference type="Proteomes" id="UP001058290"/>
    </source>
</evidence>
<accession>A0ABY5ZXT4</accession>
<gene>
    <name evidence="1" type="ORF">N4T19_01330</name>
</gene>
<keyword evidence="2" id="KW-1185">Reference proteome</keyword>
<dbReference type="RefSeq" id="WP_260719236.1">
    <property type="nucleotide sequence ID" value="NZ_CP104377.1"/>
</dbReference>
<evidence type="ECO:0000313" key="1">
    <source>
        <dbReference type="EMBL" id="UXC18805.1"/>
    </source>
</evidence>
<protein>
    <submittedName>
        <fullName evidence="1">Uncharacterized protein</fullName>
    </submittedName>
</protein>
<name>A0ABY5ZXT4_9BURK</name>
<dbReference type="EMBL" id="CP104377">
    <property type="protein sequence ID" value="UXC18805.1"/>
    <property type="molecule type" value="Genomic_DNA"/>
</dbReference>
<sequence>MDQTFPDRSIKPFRMGRIPAYPVSGDQLVADAENRLQNHADIFGCALFQSRNDILSTLAALVEDEDYRTKFGKVNSQPFAALAELPPESQAAAMKIAELAMNRLIEAMVGQLAAGARALPGDYCVSYKLEAQLEKITGATTNGVKLKKVDKCTILDANQSVLPASFNSWLQRFGKATV</sequence>
<proteinExistence type="predicted"/>
<organism evidence="1 2">
    <name type="scientific">Comamonas squillarum</name>
    <dbReference type="NCBI Taxonomy" id="2977320"/>
    <lineage>
        <taxon>Bacteria</taxon>
        <taxon>Pseudomonadati</taxon>
        <taxon>Pseudomonadota</taxon>
        <taxon>Betaproteobacteria</taxon>
        <taxon>Burkholderiales</taxon>
        <taxon>Comamonadaceae</taxon>
        <taxon>Comamonas</taxon>
    </lineage>
</organism>
<dbReference type="Proteomes" id="UP001058290">
    <property type="component" value="Chromosome"/>
</dbReference>
<reference evidence="1" key="1">
    <citation type="submission" date="2022-09" db="EMBL/GenBank/DDBJ databases">
        <title>Bacterial diversity in gut of crayfish and pufferfish.</title>
        <authorList>
            <person name="Huang Y."/>
        </authorList>
    </citation>
    <scope>NUCLEOTIDE SEQUENCE</scope>
    <source>
        <strain evidence="1">PR12</strain>
    </source>
</reference>